<dbReference type="InterPro" id="IPR027417">
    <property type="entry name" value="P-loop_NTPase"/>
</dbReference>
<dbReference type="AlphaFoldDB" id="A0AAN6N8X8"/>
<proteinExistence type="predicted"/>
<gene>
    <name evidence="2" type="ORF">QBC46DRAFT_458585</name>
</gene>
<protein>
    <recommendedName>
        <fullName evidence="1">NB-ARC domain-containing protein</fullName>
    </recommendedName>
</protein>
<comment type="caution">
    <text evidence="2">The sequence shown here is derived from an EMBL/GenBank/DDBJ whole genome shotgun (WGS) entry which is preliminary data.</text>
</comment>
<reference evidence="3" key="1">
    <citation type="journal article" date="2023" name="Mol. Phylogenet. Evol.">
        <title>Genome-scale phylogeny and comparative genomics of the fungal order Sordariales.</title>
        <authorList>
            <person name="Hensen N."/>
            <person name="Bonometti L."/>
            <person name="Westerberg I."/>
            <person name="Brannstrom I.O."/>
            <person name="Guillou S."/>
            <person name="Cros-Aarteil S."/>
            <person name="Calhoun S."/>
            <person name="Haridas S."/>
            <person name="Kuo A."/>
            <person name="Mondo S."/>
            <person name="Pangilinan J."/>
            <person name="Riley R."/>
            <person name="LaButti K."/>
            <person name="Andreopoulos B."/>
            <person name="Lipzen A."/>
            <person name="Chen C."/>
            <person name="Yan M."/>
            <person name="Daum C."/>
            <person name="Ng V."/>
            <person name="Clum A."/>
            <person name="Steindorff A."/>
            <person name="Ohm R.A."/>
            <person name="Martin F."/>
            <person name="Silar P."/>
            <person name="Natvig D.O."/>
            <person name="Lalanne C."/>
            <person name="Gautier V."/>
            <person name="Ament-Velasquez S.L."/>
            <person name="Kruys A."/>
            <person name="Hutchinson M.I."/>
            <person name="Powell A.J."/>
            <person name="Barry K."/>
            <person name="Miller A.N."/>
            <person name="Grigoriev I.V."/>
            <person name="Debuchy R."/>
            <person name="Gladieux P."/>
            <person name="Hiltunen Thoren M."/>
            <person name="Johannesson H."/>
        </authorList>
    </citation>
    <scope>NUCLEOTIDE SEQUENCE [LARGE SCALE GENOMIC DNA]</scope>
    <source>
        <strain evidence="3">CBS 340.73</strain>
    </source>
</reference>
<keyword evidence="3" id="KW-1185">Reference proteome</keyword>
<dbReference type="Proteomes" id="UP001303473">
    <property type="component" value="Unassembled WGS sequence"/>
</dbReference>
<dbReference type="EMBL" id="MU853788">
    <property type="protein sequence ID" value="KAK3940980.1"/>
    <property type="molecule type" value="Genomic_DNA"/>
</dbReference>
<evidence type="ECO:0000259" key="1">
    <source>
        <dbReference type="Pfam" id="PF00931"/>
    </source>
</evidence>
<accession>A0AAN6N8X8</accession>
<feature type="domain" description="NB-ARC" evidence="1">
    <location>
        <begin position="83"/>
        <end position="229"/>
    </location>
</feature>
<dbReference type="GO" id="GO:0043531">
    <property type="term" value="F:ADP binding"/>
    <property type="evidence" value="ECO:0007669"/>
    <property type="project" value="InterPro"/>
</dbReference>
<dbReference type="PANTHER" id="PTHR35205">
    <property type="entry name" value="NB-ARC AND TPR DOMAIN PROTEIN"/>
    <property type="match status" value="1"/>
</dbReference>
<dbReference type="Pfam" id="PF00931">
    <property type="entry name" value="NB-ARC"/>
    <property type="match status" value="1"/>
</dbReference>
<name>A0AAN6N8X8_9PEZI</name>
<dbReference type="SUPFAM" id="SSF52540">
    <property type="entry name" value="P-loop containing nucleoside triphosphate hydrolases"/>
    <property type="match status" value="1"/>
</dbReference>
<sequence>MLRGSIVKGAAVGRVNSAKLQIAGRRAGEAEWADHVQKLAYSRCVDTPNAAAVLFCSNGSAMPFATIPFCRDPDFVNRGDILEQIHQRCSEPADRVALVGLGGVGKSQLAIEFAHRIAAGPADTWVFWVHAGTQARVEEGFTAIAHAVKLAGRNQPKANIPQLVYGWLSNEGNGRWMIILDSADDRDVFYGASSDRERQPLVKYLPQSRNGSIMVTTRDKDLAFRLTGNHRNIIEVGPIQAAAYIQARAPRSSVEGYLAKFREGERYDAGDLRRDGGASNAILTTWQISFNHICSKRPTAADLLSLMSFFENSRTESVPKEGRTQNQFH</sequence>
<dbReference type="InterPro" id="IPR002182">
    <property type="entry name" value="NB-ARC"/>
</dbReference>
<evidence type="ECO:0000313" key="2">
    <source>
        <dbReference type="EMBL" id="KAK3940980.1"/>
    </source>
</evidence>
<dbReference type="PANTHER" id="PTHR35205:SF1">
    <property type="entry name" value="ZU5 DOMAIN-CONTAINING PROTEIN"/>
    <property type="match status" value="1"/>
</dbReference>
<evidence type="ECO:0000313" key="3">
    <source>
        <dbReference type="Proteomes" id="UP001303473"/>
    </source>
</evidence>
<dbReference type="Gene3D" id="3.40.50.300">
    <property type="entry name" value="P-loop containing nucleotide triphosphate hydrolases"/>
    <property type="match status" value="1"/>
</dbReference>
<organism evidence="2 3">
    <name type="scientific">Diplogelasinospora grovesii</name>
    <dbReference type="NCBI Taxonomy" id="303347"/>
    <lineage>
        <taxon>Eukaryota</taxon>
        <taxon>Fungi</taxon>
        <taxon>Dikarya</taxon>
        <taxon>Ascomycota</taxon>
        <taxon>Pezizomycotina</taxon>
        <taxon>Sordariomycetes</taxon>
        <taxon>Sordariomycetidae</taxon>
        <taxon>Sordariales</taxon>
        <taxon>Diplogelasinosporaceae</taxon>
        <taxon>Diplogelasinospora</taxon>
    </lineage>
</organism>